<dbReference type="GO" id="GO:0005737">
    <property type="term" value="C:cytoplasm"/>
    <property type="evidence" value="ECO:0007669"/>
    <property type="project" value="UniProtKB-SubCell"/>
</dbReference>
<dbReference type="HAMAP" id="MF_00518">
    <property type="entry name" value="Deacylase_Dtd"/>
    <property type="match status" value="1"/>
</dbReference>
<comment type="subunit">
    <text evidence="2">Homodimer.</text>
</comment>
<dbReference type="AlphaFoldDB" id="A0A1B7LZI8"/>
<dbReference type="PANTHER" id="PTHR10472">
    <property type="entry name" value="D-TYROSYL-TRNA TYR DEACYLASE"/>
    <property type="match status" value="1"/>
</dbReference>
<reference evidence="3 4" key="1">
    <citation type="submission" date="2016-04" db="EMBL/GenBank/DDBJ databases">
        <title>First whole genome shotgun sequence of the bacterium Enteractinococcus sp. strain UASWS1574.</title>
        <authorList>
            <person name="Crovadore J."/>
            <person name="Chablais R."/>
            <person name="Lefort F."/>
        </authorList>
    </citation>
    <scope>NUCLEOTIDE SEQUENCE [LARGE SCALE GENOMIC DNA]</scope>
    <source>
        <strain evidence="3 4">UASWS1574</strain>
    </source>
</reference>
<comment type="similarity">
    <text evidence="1 2">Belongs to the DTD family.</text>
</comment>
<dbReference type="PANTHER" id="PTHR10472:SF5">
    <property type="entry name" value="D-AMINOACYL-TRNA DEACYLASE 1"/>
    <property type="match status" value="1"/>
</dbReference>
<evidence type="ECO:0000256" key="1">
    <source>
        <dbReference type="ARBA" id="ARBA00009673"/>
    </source>
</evidence>
<dbReference type="GO" id="GO:0019478">
    <property type="term" value="P:D-amino acid catabolic process"/>
    <property type="evidence" value="ECO:0007669"/>
    <property type="project" value="UniProtKB-UniRule"/>
</dbReference>
<dbReference type="OrthoDB" id="9801395at2"/>
<keyword evidence="2" id="KW-0694">RNA-binding</keyword>
<dbReference type="GO" id="GO:0043908">
    <property type="term" value="F:Ser(Gly)-tRNA(Ala) hydrolase activity"/>
    <property type="evidence" value="ECO:0007669"/>
    <property type="project" value="UniProtKB-UniRule"/>
</dbReference>
<accession>A0A1B7LZI8</accession>
<evidence type="ECO:0000313" key="3">
    <source>
        <dbReference type="EMBL" id="OAV60903.1"/>
    </source>
</evidence>
<dbReference type="EC" id="3.1.1.96" evidence="2"/>
<dbReference type="GO" id="GO:0106026">
    <property type="term" value="F:Gly-tRNA(Ala) deacylase activity"/>
    <property type="evidence" value="ECO:0007669"/>
    <property type="project" value="UniProtKB-UniRule"/>
</dbReference>
<feature type="short sequence motif" description="Gly-cisPro motif, important for rejection of L-amino acids" evidence="2">
    <location>
        <begin position="133"/>
        <end position="134"/>
    </location>
</feature>
<comment type="catalytic activity">
    <reaction evidence="2">
        <text>glycyl-tRNA(Ala) + H2O = tRNA(Ala) + glycine + H(+)</text>
        <dbReference type="Rhea" id="RHEA:53744"/>
        <dbReference type="Rhea" id="RHEA-COMP:9657"/>
        <dbReference type="Rhea" id="RHEA-COMP:13640"/>
        <dbReference type="ChEBI" id="CHEBI:15377"/>
        <dbReference type="ChEBI" id="CHEBI:15378"/>
        <dbReference type="ChEBI" id="CHEBI:57305"/>
        <dbReference type="ChEBI" id="CHEBI:78442"/>
        <dbReference type="ChEBI" id="CHEBI:78522"/>
    </reaction>
</comment>
<dbReference type="RefSeq" id="WP_043057935.1">
    <property type="nucleotide sequence ID" value="NZ_LXEY01000018.1"/>
</dbReference>
<comment type="domain">
    <text evidence="2">A Gly-cisPro motif from one monomer fits into the active site of the other monomer to allow specific chiral rejection of L-amino acids.</text>
</comment>
<keyword evidence="4" id="KW-1185">Reference proteome</keyword>
<dbReference type="Pfam" id="PF02580">
    <property type="entry name" value="Tyr_Deacylase"/>
    <property type="match status" value="1"/>
</dbReference>
<comment type="function">
    <text evidence="2">An aminoacyl-tRNA editing enzyme that deacylates mischarged D-aminoacyl-tRNAs. Also deacylates mischarged glycyl-tRNA(Ala), protecting cells against glycine mischarging by AlaRS. Acts via tRNA-based rather than protein-based catalysis; rejects L-amino acids rather than detecting D-amino acids in the active site. By recycling D-aminoacyl-tRNA to D-amino acids and free tRNA molecules, this enzyme counteracts the toxicity associated with the formation of D-aminoacyl-tRNA entities in vivo and helps enforce protein L-homochirality.</text>
</comment>
<name>A0A1B7LZI8_9MICC</name>
<evidence type="ECO:0000313" key="4">
    <source>
        <dbReference type="Proteomes" id="UP000078292"/>
    </source>
</evidence>
<dbReference type="InterPro" id="IPR003732">
    <property type="entry name" value="Daa-tRNA_deacyls_DTD"/>
</dbReference>
<protein>
    <recommendedName>
        <fullName evidence="2">D-aminoacyl-tRNA deacylase</fullName>
        <shortName evidence="2">DTD</shortName>
        <ecNumber evidence="2">3.1.1.96</ecNumber>
    </recommendedName>
    <alternativeName>
        <fullName evidence="2">Gly-tRNA(Ala) deacylase</fullName>
        <ecNumber evidence="2">3.1.1.-</ecNumber>
    </alternativeName>
</protein>
<dbReference type="NCBIfam" id="TIGR00256">
    <property type="entry name" value="D-aminoacyl-tRNA deacylase"/>
    <property type="match status" value="1"/>
</dbReference>
<proteinExistence type="inferred from homology"/>
<dbReference type="GO" id="GO:0000049">
    <property type="term" value="F:tRNA binding"/>
    <property type="evidence" value="ECO:0007669"/>
    <property type="project" value="UniProtKB-UniRule"/>
</dbReference>
<dbReference type="SUPFAM" id="SSF69500">
    <property type="entry name" value="DTD-like"/>
    <property type="match status" value="1"/>
</dbReference>
<organism evidence="3 4">
    <name type="scientific">Enteractinococcus helveticum</name>
    <dbReference type="NCBI Taxonomy" id="1837282"/>
    <lineage>
        <taxon>Bacteria</taxon>
        <taxon>Bacillati</taxon>
        <taxon>Actinomycetota</taxon>
        <taxon>Actinomycetes</taxon>
        <taxon>Micrococcales</taxon>
        <taxon>Micrococcaceae</taxon>
    </lineage>
</organism>
<keyword evidence="2" id="KW-0378">Hydrolase</keyword>
<comment type="caution">
    <text evidence="3">The sequence shown here is derived from an EMBL/GenBank/DDBJ whole genome shotgun (WGS) entry which is preliminary data.</text>
</comment>
<dbReference type="Proteomes" id="UP000078292">
    <property type="component" value="Unassembled WGS sequence"/>
</dbReference>
<gene>
    <name evidence="2" type="primary">dtd</name>
    <name evidence="3" type="ORF">A6F49_10525</name>
</gene>
<keyword evidence="2" id="KW-0820">tRNA-binding</keyword>
<comment type="subcellular location">
    <subcellularLocation>
        <location evidence="2">Cytoplasm</location>
    </subcellularLocation>
</comment>
<dbReference type="EC" id="3.1.1.-" evidence="2"/>
<dbReference type="GO" id="GO:0051500">
    <property type="term" value="F:D-tyrosyl-tRNA(Tyr) deacylase activity"/>
    <property type="evidence" value="ECO:0007669"/>
    <property type="project" value="TreeGrafter"/>
</dbReference>
<keyword evidence="2" id="KW-0963">Cytoplasm</keyword>
<dbReference type="InterPro" id="IPR023509">
    <property type="entry name" value="DTD-like_sf"/>
</dbReference>
<dbReference type="EMBL" id="LXEY01000018">
    <property type="protein sequence ID" value="OAV60903.1"/>
    <property type="molecule type" value="Genomic_DNA"/>
</dbReference>
<sequence>MRAVIQVVSSASVTVEERTVGEISGPGLMVLLGVTVDDGPEQADALVQKIVNLRILGDEQSALELNAPVLVVSQFTLYADVRKGRRPSWSKAARPEQSEPLYEYFVEQLRNQGLDVATGEFGAMMDVALVNSGPFTLVIDSDELAAPRRA</sequence>
<dbReference type="Gene3D" id="3.50.80.10">
    <property type="entry name" value="D-tyrosyl-tRNA(Tyr) deacylase"/>
    <property type="match status" value="1"/>
</dbReference>
<dbReference type="FunFam" id="3.50.80.10:FF:000001">
    <property type="entry name" value="D-aminoacyl-tRNA deacylase"/>
    <property type="match status" value="1"/>
</dbReference>
<dbReference type="CDD" id="cd00563">
    <property type="entry name" value="Dtyr_deacylase"/>
    <property type="match status" value="1"/>
</dbReference>
<evidence type="ECO:0000256" key="2">
    <source>
        <dbReference type="HAMAP-Rule" id="MF_00518"/>
    </source>
</evidence>
<comment type="catalytic activity">
    <reaction evidence="2">
        <text>a D-aminoacyl-tRNA + H2O = a tRNA + a D-alpha-amino acid + H(+)</text>
        <dbReference type="Rhea" id="RHEA:13953"/>
        <dbReference type="Rhea" id="RHEA-COMP:10123"/>
        <dbReference type="Rhea" id="RHEA-COMP:10124"/>
        <dbReference type="ChEBI" id="CHEBI:15377"/>
        <dbReference type="ChEBI" id="CHEBI:15378"/>
        <dbReference type="ChEBI" id="CHEBI:59871"/>
        <dbReference type="ChEBI" id="CHEBI:78442"/>
        <dbReference type="ChEBI" id="CHEBI:79333"/>
        <dbReference type="EC" id="3.1.1.96"/>
    </reaction>
</comment>